<proteinExistence type="predicted"/>
<dbReference type="AlphaFoldDB" id="A0A5C7F850"/>
<feature type="region of interest" description="Disordered" evidence="1">
    <location>
        <begin position="25"/>
        <end position="64"/>
    </location>
</feature>
<gene>
    <name evidence="2" type="ORF">FTX54_003935</name>
</gene>
<sequence>MLQILVGVLMTGGVISFIVLDKRKLSRKTGHSNSDSKKSAGTELERAEKLNEHQKGQGRAGGPF</sequence>
<keyword evidence="3" id="KW-1185">Reference proteome</keyword>
<protein>
    <submittedName>
        <fullName evidence="2">Uncharacterized protein</fullName>
    </submittedName>
</protein>
<evidence type="ECO:0000256" key="1">
    <source>
        <dbReference type="SAM" id="MobiDB-lite"/>
    </source>
</evidence>
<dbReference type="Proteomes" id="UP000321816">
    <property type="component" value="Chromosome"/>
</dbReference>
<dbReference type="RefSeq" id="WP_147803359.1">
    <property type="nucleotide sequence ID" value="NZ_CP144914.1"/>
</dbReference>
<accession>A0A5C7F850</accession>
<reference evidence="2 3" key="1">
    <citation type="submission" date="2024-01" db="EMBL/GenBank/DDBJ databases">
        <title>Complete Genome Sequence of Alkalicoccus halolimnae BZ-SZ-XJ29T, a Moderately Halophilic Bacterium Isolated from a Salt Lake.</title>
        <authorList>
            <person name="Zhao B."/>
        </authorList>
    </citation>
    <scope>NUCLEOTIDE SEQUENCE [LARGE SCALE GENOMIC DNA]</scope>
    <source>
        <strain evidence="2 3">BZ-SZ-XJ29</strain>
    </source>
</reference>
<organism evidence="2 3">
    <name type="scientific">Alkalicoccus halolimnae</name>
    <dbReference type="NCBI Taxonomy" id="1667239"/>
    <lineage>
        <taxon>Bacteria</taxon>
        <taxon>Bacillati</taxon>
        <taxon>Bacillota</taxon>
        <taxon>Bacilli</taxon>
        <taxon>Bacillales</taxon>
        <taxon>Bacillaceae</taxon>
        <taxon>Alkalicoccus</taxon>
    </lineage>
</organism>
<feature type="compositionally biased region" description="Basic and acidic residues" evidence="1">
    <location>
        <begin position="34"/>
        <end position="55"/>
    </location>
</feature>
<dbReference type="KEGG" id="ahal:FTX54_003935"/>
<dbReference type="OrthoDB" id="9917696at2"/>
<evidence type="ECO:0000313" key="3">
    <source>
        <dbReference type="Proteomes" id="UP000321816"/>
    </source>
</evidence>
<name>A0A5C7F850_9BACI</name>
<evidence type="ECO:0000313" key="2">
    <source>
        <dbReference type="EMBL" id="WWD80717.1"/>
    </source>
</evidence>
<dbReference type="EMBL" id="CP144914">
    <property type="protein sequence ID" value="WWD80717.1"/>
    <property type="molecule type" value="Genomic_DNA"/>
</dbReference>